<dbReference type="PATRIC" id="fig|1179773.3.peg.4858"/>
<gene>
    <name evidence="3" type="ordered locus">BN6_48420</name>
</gene>
<accession>K0K5J9</accession>
<dbReference type="GO" id="GO:0010181">
    <property type="term" value="F:FMN binding"/>
    <property type="evidence" value="ECO:0007669"/>
    <property type="project" value="InterPro"/>
</dbReference>
<evidence type="ECO:0000313" key="3">
    <source>
        <dbReference type="EMBL" id="CCH32114.1"/>
    </source>
</evidence>
<dbReference type="PANTHER" id="PTHR30466:SF1">
    <property type="entry name" value="FMN REDUCTASE (NADH) RUTF"/>
    <property type="match status" value="1"/>
</dbReference>
<dbReference type="HOGENOM" id="CLU_059021_1_4_11"/>
<dbReference type="InterPro" id="IPR002563">
    <property type="entry name" value="Flavin_Rdtase-like_dom"/>
</dbReference>
<dbReference type="Gene3D" id="2.30.110.10">
    <property type="entry name" value="Electron Transport, Fmn-binding Protein, Chain A"/>
    <property type="match status" value="1"/>
</dbReference>
<keyword evidence="4" id="KW-1185">Reference proteome</keyword>
<evidence type="ECO:0000259" key="2">
    <source>
        <dbReference type="SMART" id="SM00903"/>
    </source>
</evidence>
<dbReference type="RefSeq" id="WP_015102226.1">
    <property type="nucleotide sequence ID" value="NC_019673.1"/>
</dbReference>
<dbReference type="STRING" id="1179773.BN6_48420"/>
<dbReference type="EMBL" id="HE804045">
    <property type="protein sequence ID" value="CCH32114.1"/>
    <property type="molecule type" value="Genomic_DNA"/>
</dbReference>
<name>K0K5J9_SACES</name>
<dbReference type="EC" id="1.-.-.-" evidence="3"/>
<dbReference type="SMART" id="SM00903">
    <property type="entry name" value="Flavin_Reduct"/>
    <property type="match status" value="1"/>
</dbReference>
<dbReference type="InterPro" id="IPR012349">
    <property type="entry name" value="Split_barrel_FMN-bd"/>
</dbReference>
<reference evidence="3 4" key="1">
    <citation type="journal article" date="2012" name="BMC Genomics">
        <title>Complete genome sequence of Saccharothrix espanaensis DSM 44229T and comparison to the other completely sequenced Pseudonocardiaceae.</title>
        <authorList>
            <person name="Strobel T."/>
            <person name="Al-Dilaimi A."/>
            <person name="Blom J."/>
            <person name="Gessner A."/>
            <person name="Kalinowski J."/>
            <person name="Luzhetska M."/>
            <person name="Puhler A."/>
            <person name="Szczepanowski R."/>
            <person name="Bechthold A."/>
            <person name="Ruckert C."/>
        </authorList>
    </citation>
    <scope>NUCLEOTIDE SEQUENCE [LARGE SCALE GENOMIC DNA]</scope>
    <source>
        <strain evidence="4">ATCC 51144 / DSM 44229 / JCM 9112 / NBRC 15066 / NRRL 15764</strain>
    </source>
</reference>
<dbReference type="GO" id="GO:0006208">
    <property type="term" value="P:pyrimidine nucleobase catabolic process"/>
    <property type="evidence" value="ECO:0007669"/>
    <property type="project" value="TreeGrafter"/>
</dbReference>
<dbReference type="Pfam" id="PF01613">
    <property type="entry name" value="Flavin_Reduct"/>
    <property type="match status" value="1"/>
</dbReference>
<feature type="domain" description="Flavin reductase like" evidence="2">
    <location>
        <begin position="20"/>
        <end position="167"/>
    </location>
</feature>
<dbReference type="PANTHER" id="PTHR30466">
    <property type="entry name" value="FLAVIN REDUCTASE"/>
    <property type="match status" value="1"/>
</dbReference>
<organism evidence="3 4">
    <name type="scientific">Saccharothrix espanaensis (strain ATCC 51144 / DSM 44229 / JCM 9112 / NBRC 15066 / NRRL 15764)</name>
    <dbReference type="NCBI Taxonomy" id="1179773"/>
    <lineage>
        <taxon>Bacteria</taxon>
        <taxon>Bacillati</taxon>
        <taxon>Actinomycetota</taxon>
        <taxon>Actinomycetes</taxon>
        <taxon>Pseudonocardiales</taxon>
        <taxon>Pseudonocardiaceae</taxon>
        <taxon>Saccharothrix</taxon>
    </lineage>
</organism>
<dbReference type="OrthoDB" id="3677205at2"/>
<dbReference type="SUPFAM" id="SSF50475">
    <property type="entry name" value="FMN-binding split barrel"/>
    <property type="match status" value="1"/>
</dbReference>
<dbReference type="InterPro" id="IPR050268">
    <property type="entry name" value="NADH-dep_flavin_reductase"/>
</dbReference>
<dbReference type="KEGG" id="sesp:BN6_48420"/>
<dbReference type="GO" id="GO:0042602">
    <property type="term" value="F:riboflavin reductase (NADPH) activity"/>
    <property type="evidence" value="ECO:0007669"/>
    <property type="project" value="TreeGrafter"/>
</dbReference>
<dbReference type="AlphaFoldDB" id="K0K5J9"/>
<evidence type="ECO:0000256" key="1">
    <source>
        <dbReference type="ARBA" id="ARBA00023002"/>
    </source>
</evidence>
<sequence>MSTTGGARAAIAPDSLRHTMARLVTGVVVITVGGRHAHGMTANAFTSLSLDPPLVLCCVAHSARTHAALTAERRFAVSVLTADQEPVARYFADKSRPSGEAQFRGVDWEAGAHTGAPVVANAAAWLECALVDAHDAGDHTIFIGEVLATGHGPDDSALLFHHGRFRHLPG</sequence>
<keyword evidence="1 3" id="KW-0560">Oxidoreductase</keyword>
<dbReference type="eggNOG" id="COG1853">
    <property type="taxonomic scope" value="Bacteria"/>
</dbReference>
<protein>
    <submittedName>
        <fullName evidence="3">Putative oxidoreductase</fullName>
        <ecNumber evidence="3">1.-.-.-</ecNumber>
    </submittedName>
</protein>
<evidence type="ECO:0000313" key="4">
    <source>
        <dbReference type="Proteomes" id="UP000006281"/>
    </source>
</evidence>
<dbReference type="BioCyc" id="SESP1179773:BN6_RS23425-MONOMER"/>
<proteinExistence type="predicted"/>
<dbReference type="Proteomes" id="UP000006281">
    <property type="component" value="Chromosome"/>
</dbReference>